<feature type="transmembrane region" description="Helical" evidence="4">
    <location>
        <begin position="314"/>
        <end position="338"/>
    </location>
</feature>
<keyword evidence="2 4" id="KW-1133">Transmembrane helix</keyword>
<gene>
    <name evidence="6" type="ORF">AMYX_10870</name>
</gene>
<dbReference type="PROSITE" id="PS50850">
    <property type="entry name" value="MFS"/>
    <property type="match status" value="1"/>
</dbReference>
<feature type="domain" description="Major facilitator superfamily (MFS) profile" evidence="5">
    <location>
        <begin position="23"/>
        <end position="400"/>
    </location>
</feature>
<name>A0A7I9VIV4_9BACT</name>
<proteinExistence type="predicted"/>
<evidence type="ECO:0000256" key="1">
    <source>
        <dbReference type="ARBA" id="ARBA00022692"/>
    </source>
</evidence>
<evidence type="ECO:0000313" key="7">
    <source>
        <dbReference type="Proteomes" id="UP000503640"/>
    </source>
</evidence>
<feature type="transmembrane region" description="Helical" evidence="4">
    <location>
        <begin position="113"/>
        <end position="135"/>
    </location>
</feature>
<keyword evidence="7" id="KW-1185">Reference proteome</keyword>
<dbReference type="InterPro" id="IPR036259">
    <property type="entry name" value="MFS_trans_sf"/>
</dbReference>
<dbReference type="InterPro" id="IPR020846">
    <property type="entry name" value="MFS_dom"/>
</dbReference>
<feature type="transmembrane region" description="Helical" evidence="4">
    <location>
        <begin position="375"/>
        <end position="395"/>
    </location>
</feature>
<dbReference type="InterPro" id="IPR011701">
    <property type="entry name" value="MFS"/>
</dbReference>
<keyword evidence="3 4" id="KW-0472">Membrane</keyword>
<feature type="transmembrane region" description="Helical" evidence="4">
    <location>
        <begin position="58"/>
        <end position="77"/>
    </location>
</feature>
<feature type="transmembrane region" description="Helical" evidence="4">
    <location>
        <begin position="89"/>
        <end position="107"/>
    </location>
</feature>
<dbReference type="Proteomes" id="UP000503640">
    <property type="component" value="Unassembled WGS sequence"/>
</dbReference>
<feature type="transmembrane region" description="Helical" evidence="4">
    <location>
        <begin position="350"/>
        <end position="369"/>
    </location>
</feature>
<dbReference type="CDD" id="cd17324">
    <property type="entry name" value="MFS_NepI_like"/>
    <property type="match status" value="1"/>
</dbReference>
<evidence type="ECO:0000256" key="4">
    <source>
        <dbReference type="SAM" id="Phobius"/>
    </source>
</evidence>
<evidence type="ECO:0000256" key="3">
    <source>
        <dbReference type="ARBA" id="ARBA00023136"/>
    </source>
</evidence>
<dbReference type="RefSeq" id="WP_176063733.1">
    <property type="nucleotide sequence ID" value="NZ_BJTG01000002.1"/>
</dbReference>
<dbReference type="PANTHER" id="PTHR42910:SF1">
    <property type="entry name" value="MAJOR FACILITATOR SUPERFAMILY (MFS) PROFILE DOMAIN-CONTAINING PROTEIN"/>
    <property type="match status" value="1"/>
</dbReference>
<evidence type="ECO:0000259" key="5">
    <source>
        <dbReference type="PROSITE" id="PS50850"/>
    </source>
</evidence>
<dbReference type="AlphaFoldDB" id="A0A7I9VIV4"/>
<evidence type="ECO:0000256" key="2">
    <source>
        <dbReference type="ARBA" id="ARBA00022989"/>
    </source>
</evidence>
<protein>
    <submittedName>
        <fullName evidence="6">Permease</fullName>
    </submittedName>
</protein>
<comment type="caution">
    <text evidence="6">The sequence shown here is derived from an EMBL/GenBank/DDBJ whole genome shotgun (WGS) entry which is preliminary data.</text>
</comment>
<dbReference type="Gene3D" id="1.20.1250.20">
    <property type="entry name" value="MFS general substrate transporter like domains"/>
    <property type="match status" value="1"/>
</dbReference>
<evidence type="ECO:0000313" key="6">
    <source>
        <dbReference type="EMBL" id="GEJ56346.1"/>
    </source>
</evidence>
<feature type="transmembrane region" description="Helical" evidence="4">
    <location>
        <begin position="147"/>
        <end position="170"/>
    </location>
</feature>
<feature type="transmembrane region" description="Helical" evidence="4">
    <location>
        <begin position="24"/>
        <end position="46"/>
    </location>
</feature>
<dbReference type="PANTHER" id="PTHR42910">
    <property type="entry name" value="TRANSPORTER SCO4007-RELATED"/>
    <property type="match status" value="1"/>
</dbReference>
<dbReference type="GO" id="GO:0022857">
    <property type="term" value="F:transmembrane transporter activity"/>
    <property type="evidence" value="ECO:0007669"/>
    <property type="project" value="InterPro"/>
</dbReference>
<reference evidence="7" key="1">
    <citation type="journal article" date="2020" name="Appl. Environ. Microbiol.">
        <title>Diazotrophic Anaeromyxobacter Isolates from Soils.</title>
        <authorList>
            <person name="Masuda Y."/>
            <person name="Yamanaka H."/>
            <person name="Xu Z.X."/>
            <person name="Shiratori Y."/>
            <person name="Aono T."/>
            <person name="Amachi S."/>
            <person name="Senoo K."/>
            <person name="Itoh H."/>
        </authorList>
    </citation>
    <scope>NUCLEOTIDE SEQUENCE [LARGE SCALE GENOMIC DNA]</scope>
    <source>
        <strain evidence="7">R267</strain>
    </source>
</reference>
<feature type="transmembrane region" description="Helical" evidence="4">
    <location>
        <begin position="290"/>
        <end position="308"/>
    </location>
</feature>
<dbReference type="SUPFAM" id="SSF103473">
    <property type="entry name" value="MFS general substrate transporter"/>
    <property type="match status" value="1"/>
</dbReference>
<feature type="transmembrane region" description="Helical" evidence="4">
    <location>
        <begin position="176"/>
        <end position="196"/>
    </location>
</feature>
<feature type="transmembrane region" description="Helical" evidence="4">
    <location>
        <begin position="227"/>
        <end position="249"/>
    </location>
</feature>
<feature type="transmembrane region" description="Helical" evidence="4">
    <location>
        <begin position="255"/>
        <end position="278"/>
    </location>
</feature>
<dbReference type="EMBL" id="BJTG01000002">
    <property type="protein sequence ID" value="GEJ56346.1"/>
    <property type="molecule type" value="Genomic_DNA"/>
</dbReference>
<accession>A0A7I9VIV4</accession>
<organism evidence="6 7">
    <name type="scientific">Anaeromyxobacter diazotrophicus</name>
    <dbReference type="NCBI Taxonomy" id="2590199"/>
    <lineage>
        <taxon>Bacteria</taxon>
        <taxon>Pseudomonadati</taxon>
        <taxon>Myxococcota</taxon>
        <taxon>Myxococcia</taxon>
        <taxon>Myxococcales</taxon>
        <taxon>Cystobacterineae</taxon>
        <taxon>Anaeromyxobacteraceae</taxon>
        <taxon>Anaeromyxobacter</taxon>
    </lineage>
</organism>
<sequence length="409" mass="41934">MTDSKGERGDPHERHAARRRRSTLALLAFTAGATVANIYLLQPLLAVVAREFRTTARAAGLVSMLTQVGYGSGMFFLVPLGDVLERRRLMLALLGAATLALLLAGAAPTLPLLALASLVVGAASVVPQLAVPLAAHLALPEERGQAVGTVMGGLLVGILLARTVSGFLGAHLGWRAVYVIAAGFMVALAAALRLFLPRSEPGEALPYPALLRSIFTLLREEPVLREASLLGACGFAAFSVFWSTLAFFLEARLGLGADVAGLFGVLGAGGALAAPLLGRLADRTSPRANAGLMLAVALAGFGAFALAGGHLAGLVVGVLLLDVGIQGAHVSNLARVHARRPEARSRMNTVYMVTYFVGGALGTAVGTWAWTSFGWAGVCAAGAGFILAALARWSLGARAAAAPAAAPGR</sequence>
<keyword evidence="1 4" id="KW-0812">Transmembrane</keyword>
<dbReference type="Pfam" id="PF07690">
    <property type="entry name" value="MFS_1"/>
    <property type="match status" value="1"/>
</dbReference>